<evidence type="ECO:0000256" key="1">
    <source>
        <dbReference type="ARBA" id="ARBA00022723"/>
    </source>
</evidence>
<organism evidence="6 7">
    <name type="scientific">Coptis chinensis</name>
    <dbReference type="NCBI Taxonomy" id="261450"/>
    <lineage>
        <taxon>Eukaryota</taxon>
        <taxon>Viridiplantae</taxon>
        <taxon>Streptophyta</taxon>
        <taxon>Embryophyta</taxon>
        <taxon>Tracheophyta</taxon>
        <taxon>Spermatophyta</taxon>
        <taxon>Magnoliopsida</taxon>
        <taxon>Ranunculales</taxon>
        <taxon>Ranunculaceae</taxon>
        <taxon>Coptidoideae</taxon>
        <taxon>Coptis</taxon>
    </lineage>
</organism>
<keyword evidence="2 4" id="KW-0863">Zinc-finger</keyword>
<feature type="domain" description="SWIM-type" evidence="5">
    <location>
        <begin position="12"/>
        <end position="44"/>
    </location>
</feature>
<dbReference type="AlphaFoldDB" id="A0A835H9X3"/>
<keyword evidence="7" id="KW-1185">Reference proteome</keyword>
<evidence type="ECO:0000256" key="4">
    <source>
        <dbReference type="PROSITE-ProRule" id="PRU00325"/>
    </source>
</evidence>
<name>A0A835H9X3_9MAGN</name>
<dbReference type="GO" id="GO:0008270">
    <property type="term" value="F:zinc ion binding"/>
    <property type="evidence" value="ECO:0007669"/>
    <property type="project" value="UniProtKB-KW"/>
</dbReference>
<evidence type="ECO:0000313" key="6">
    <source>
        <dbReference type="EMBL" id="KAF9594273.1"/>
    </source>
</evidence>
<dbReference type="Proteomes" id="UP000631114">
    <property type="component" value="Unassembled WGS sequence"/>
</dbReference>
<gene>
    <name evidence="6" type="ORF">IFM89_028930</name>
</gene>
<protein>
    <recommendedName>
        <fullName evidence="5">SWIM-type domain-containing protein</fullName>
    </recommendedName>
</protein>
<reference evidence="6 7" key="1">
    <citation type="submission" date="2020-10" db="EMBL/GenBank/DDBJ databases">
        <title>The Coptis chinensis genome and diversification of protoberbering-type alkaloids.</title>
        <authorList>
            <person name="Wang B."/>
            <person name="Shu S."/>
            <person name="Song C."/>
            <person name="Liu Y."/>
        </authorList>
    </citation>
    <scope>NUCLEOTIDE SEQUENCE [LARGE SCALE GENOMIC DNA]</scope>
    <source>
        <strain evidence="6">HL-2020</strain>
        <tissue evidence="6">Leaf</tissue>
    </source>
</reference>
<evidence type="ECO:0000256" key="3">
    <source>
        <dbReference type="ARBA" id="ARBA00022833"/>
    </source>
</evidence>
<keyword evidence="3" id="KW-0862">Zinc</keyword>
<dbReference type="Pfam" id="PF04434">
    <property type="entry name" value="SWIM"/>
    <property type="match status" value="1"/>
</dbReference>
<dbReference type="OrthoDB" id="1895098at2759"/>
<sequence length="172" mass="19455">MVDGRGTIGEKHEYRVDLRECTCNNWGIDGFPCRHAIANIYCKRDSVYSFIEVAFLTTSFSSTYFHGITAISRNEICSDVSDDLGILPPDMKRASGRPRVKRIESMGDMRYTAHKCRKCYKTDRHDRKTCLGKSVHVPTDDGESRSMVELPSDDGVSRVWQCFDVVSTSKAV</sequence>
<dbReference type="EMBL" id="JADFTS010000008">
    <property type="protein sequence ID" value="KAF9594273.1"/>
    <property type="molecule type" value="Genomic_DNA"/>
</dbReference>
<dbReference type="InterPro" id="IPR007527">
    <property type="entry name" value="Znf_SWIM"/>
</dbReference>
<dbReference type="InterPro" id="IPR006564">
    <property type="entry name" value="Znf_PMZ"/>
</dbReference>
<accession>A0A835H9X3</accession>
<dbReference type="SMART" id="SM00575">
    <property type="entry name" value="ZnF_PMZ"/>
    <property type="match status" value="1"/>
</dbReference>
<evidence type="ECO:0000313" key="7">
    <source>
        <dbReference type="Proteomes" id="UP000631114"/>
    </source>
</evidence>
<evidence type="ECO:0000259" key="5">
    <source>
        <dbReference type="PROSITE" id="PS50966"/>
    </source>
</evidence>
<proteinExistence type="predicted"/>
<evidence type="ECO:0000256" key="2">
    <source>
        <dbReference type="ARBA" id="ARBA00022771"/>
    </source>
</evidence>
<comment type="caution">
    <text evidence="6">The sequence shown here is derived from an EMBL/GenBank/DDBJ whole genome shotgun (WGS) entry which is preliminary data.</text>
</comment>
<dbReference type="PROSITE" id="PS50966">
    <property type="entry name" value="ZF_SWIM"/>
    <property type="match status" value="1"/>
</dbReference>
<keyword evidence="1" id="KW-0479">Metal-binding</keyword>